<protein>
    <submittedName>
        <fullName evidence="2">Trypsin</fullName>
        <ecNumber evidence="2">3.4.21.4</ecNumber>
    </submittedName>
</protein>
<dbReference type="InterPro" id="IPR001314">
    <property type="entry name" value="Peptidase_S1A"/>
</dbReference>
<dbReference type="EMBL" id="SJPW01000003">
    <property type="protein sequence ID" value="TWU56968.1"/>
    <property type="molecule type" value="Genomic_DNA"/>
</dbReference>
<dbReference type="SUPFAM" id="SSF50494">
    <property type="entry name" value="Trypsin-like serine proteases"/>
    <property type="match status" value="1"/>
</dbReference>
<dbReference type="PANTHER" id="PTHR24260">
    <property type="match status" value="1"/>
</dbReference>
<dbReference type="InterPro" id="IPR007280">
    <property type="entry name" value="Peptidase_C_arc/bac"/>
</dbReference>
<keyword evidence="3" id="KW-1185">Reference proteome</keyword>
<evidence type="ECO:0000259" key="1">
    <source>
        <dbReference type="PROSITE" id="PS50240"/>
    </source>
</evidence>
<dbReference type="InterPro" id="IPR009003">
    <property type="entry name" value="Peptidase_S1_PA"/>
</dbReference>
<name>A0A5C6F6H4_9BACT</name>
<gene>
    <name evidence="2" type="ORF">Poly51_28880</name>
</gene>
<dbReference type="EC" id="3.4.21.4" evidence="2"/>
<dbReference type="PROSITE" id="PS50240">
    <property type="entry name" value="TRYPSIN_DOM"/>
    <property type="match status" value="1"/>
</dbReference>
<reference evidence="2 3" key="1">
    <citation type="submission" date="2019-02" db="EMBL/GenBank/DDBJ databases">
        <title>Deep-cultivation of Planctomycetes and their phenomic and genomic characterization uncovers novel biology.</title>
        <authorList>
            <person name="Wiegand S."/>
            <person name="Jogler M."/>
            <person name="Boedeker C."/>
            <person name="Pinto D."/>
            <person name="Vollmers J."/>
            <person name="Rivas-Marin E."/>
            <person name="Kohn T."/>
            <person name="Peeters S.H."/>
            <person name="Heuer A."/>
            <person name="Rast P."/>
            <person name="Oberbeckmann S."/>
            <person name="Bunk B."/>
            <person name="Jeske O."/>
            <person name="Meyerdierks A."/>
            <person name="Storesund J.E."/>
            <person name="Kallscheuer N."/>
            <person name="Luecker S."/>
            <person name="Lage O.M."/>
            <person name="Pohl T."/>
            <person name="Merkel B.J."/>
            <person name="Hornburger P."/>
            <person name="Mueller R.-W."/>
            <person name="Bruemmer F."/>
            <person name="Labrenz M."/>
            <person name="Spormann A.M."/>
            <person name="Op Den Camp H."/>
            <person name="Overmann J."/>
            <person name="Amann R."/>
            <person name="Jetten M.S.M."/>
            <person name="Mascher T."/>
            <person name="Medema M.H."/>
            <person name="Devos D.P."/>
            <person name="Kaster A.-K."/>
            <person name="Ovreas L."/>
            <person name="Rohde M."/>
            <person name="Galperin M.Y."/>
            <person name="Jogler C."/>
        </authorList>
    </citation>
    <scope>NUCLEOTIDE SEQUENCE [LARGE SCALE GENOMIC DNA]</scope>
    <source>
        <strain evidence="2 3">Poly51</strain>
    </source>
</reference>
<dbReference type="InterPro" id="IPR043504">
    <property type="entry name" value="Peptidase_S1_PA_chymotrypsin"/>
</dbReference>
<organism evidence="2 3">
    <name type="scientific">Rubripirellula tenax</name>
    <dbReference type="NCBI Taxonomy" id="2528015"/>
    <lineage>
        <taxon>Bacteria</taxon>
        <taxon>Pseudomonadati</taxon>
        <taxon>Planctomycetota</taxon>
        <taxon>Planctomycetia</taxon>
        <taxon>Pirellulales</taxon>
        <taxon>Pirellulaceae</taxon>
        <taxon>Rubripirellula</taxon>
    </lineage>
</organism>
<dbReference type="InterPro" id="IPR001254">
    <property type="entry name" value="Trypsin_dom"/>
</dbReference>
<dbReference type="Pfam" id="PF04151">
    <property type="entry name" value="PPC"/>
    <property type="match status" value="1"/>
</dbReference>
<comment type="caution">
    <text evidence="2">The sequence shown here is derived from an EMBL/GenBank/DDBJ whole genome shotgun (WGS) entry which is preliminary data.</text>
</comment>
<dbReference type="AlphaFoldDB" id="A0A5C6F6H4"/>
<dbReference type="SUPFAM" id="SSF89260">
    <property type="entry name" value="Collagen-binding domain"/>
    <property type="match status" value="1"/>
</dbReference>
<dbReference type="SMART" id="SM00020">
    <property type="entry name" value="Tryp_SPc"/>
    <property type="match status" value="1"/>
</dbReference>
<dbReference type="PRINTS" id="PR00722">
    <property type="entry name" value="CHYMOTRYPSIN"/>
</dbReference>
<feature type="domain" description="Peptidase S1" evidence="1">
    <location>
        <begin position="72"/>
        <end position="285"/>
    </location>
</feature>
<dbReference type="NCBIfam" id="NF038127">
    <property type="entry name" value="FDP_fam"/>
    <property type="match status" value="1"/>
</dbReference>
<sequence>MKRLQKHRPGKQNRRWNLEKLEDRRLMIASAIAPIDVVDTTDFYGPIQIAPVTAGATNVAARTGSNDRVARIVDGTRTSDYAAVGVVGDQANGPGCTGTLISPTHVLTAAHCSVTDRGRPISDTSGTFTVGGRTYQTERVFVHPGYDNNSLANDIAIFQLREPVVGITPEQISRSAPTVGQQLTLVGFGAGGTGASGHTGDFGTKRVGQTPIDRVTATEIQWTFAPGESNTAPGDSGGPAFVTVGGVRYLAGVTSYGENDNAGYGDQSGDTRVDAFASWIDSIVGLQVIDPVDPVDPIDPIDPVDPLDPNRDDHGDRLADATPIDLGSGERASLDAILEVEGDRDFFSFDLAEASEVSLALSSNGSDVDTYLRLYDATGNLIGENDDTGRSLDSALATRLAAGRYYFSAGGYNDGEEGNYRVEAQATVSQTSDGGGDVDIDLDERGRGQIESQLIAGQTTTLTFEAVGSGRTTINASAQSRGVDTVMRVLDSSGNVVAMNDDYGRGLNSRVDFQAVAGEVYSVEVSEYSGDAGDFRLTINNRTSRSVSQRVSRGAANDEAICGFVYGPVLDMDWV</sequence>
<dbReference type="PROSITE" id="PS00134">
    <property type="entry name" value="TRYPSIN_HIS"/>
    <property type="match status" value="1"/>
</dbReference>
<dbReference type="Gene3D" id="2.60.120.380">
    <property type="match status" value="2"/>
</dbReference>
<accession>A0A5C6F6H4</accession>
<dbReference type="RefSeq" id="WP_186775540.1">
    <property type="nucleotide sequence ID" value="NZ_SJPW01000003.1"/>
</dbReference>
<dbReference type="InterPro" id="IPR018114">
    <property type="entry name" value="TRYPSIN_HIS"/>
</dbReference>
<keyword evidence="2" id="KW-0378">Hydrolase</keyword>
<dbReference type="Pfam" id="PF00089">
    <property type="entry name" value="Trypsin"/>
    <property type="match status" value="1"/>
</dbReference>
<dbReference type="Gene3D" id="2.40.10.10">
    <property type="entry name" value="Trypsin-like serine proteases"/>
    <property type="match status" value="1"/>
</dbReference>
<dbReference type="Proteomes" id="UP000318288">
    <property type="component" value="Unassembled WGS sequence"/>
</dbReference>
<dbReference type="GO" id="GO:0006508">
    <property type="term" value="P:proteolysis"/>
    <property type="evidence" value="ECO:0007669"/>
    <property type="project" value="InterPro"/>
</dbReference>
<dbReference type="GO" id="GO:0004252">
    <property type="term" value="F:serine-type endopeptidase activity"/>
    <property type="evidence" value="ECO:0007669"/>
    <property type="project" value="UniProtKB-EC"/>
</dbReference>
<evidence type="ECO:0000313" key="2">
    <source>
        <dbReference type="EMBL" id="TWU56968.1"/>
    </source>
</evidence>
<evidence type="ECO:0000313" key="3">
    <source>
        <dbReference type="Proteomes" id="UP000318288"/>
    </source>
</evidence>
<proteinExistence type="predicted"/>
<dbReference type="PANTHER" id="PTHR24260:SF136">
    <property type="entry name" value="GH08193P-RELATED"/>
    <property type="match status" value="1"/>
</dbReference>
<dbReference type="InterPro" id="IPR051333">
    <property type="entry name" value="CLIP_Serine_Protease"/>
</dbReference>